<dbReference type="Pfam" id="PF13917">
    <property type="entry name" value="zf-CCHC_3"/>
    <property type="match status" value="1"/>
</dbReference>
<feature type="compositionally biased region" description="Basic and acidic residues" evidence="2">
    <location>
        <begin position="62"/>
        <end position="113"/>
    </location>
</feature>
<dbReference type="Proteomes" id="UP000242287">
    <property type="component" value="Unassembled WGS sequence"/>
</dbReference>
<name>A0A2A9NKM2_9AGAR</name>
<feature type="region of interest" description="Disordered" evidence="2">
    <location>
        <begin position="62"/>
        <end position="208"/>
    </location>
</feature>
<sequence>MSKFAPHHRSTNQARATSSTVCQKCLSTGHFIFECKNERPYVTRPSRTQQLDNPKLLAKLRAEGKPSVELPEEFKKKTGTADKILEAKEKERLKDVENTLPKLKEKEKEDSRPLKRRKRAASTSSSSSSSESESESDSGSESDSSSGSSNSDSSSSASESDSRSSTSYQSRDRKRKRRSPQPRRRRSMSSERSLSRSRSRSRESRGRR</sequence>
<proteinExistence type="predicted"/>
<dbReference type="AlphaFoldDB" id="A0A2A9NKM2"/>
<organism evidence="3 4">
    <name type="scientific">Amanita thiersii Skay4041</name>
    <dbReference type="NCBI Taxonomy" id="703135"/>
    <lineage>
        <taxon>Eukaryota</taxon>
        <taxon>Fungi</taxon>
        <taxon>Dikarya</taxon>
        <taxon>Basidiomycota</taxon>
        <taxon>Agaricomycotina</taxon>
        <taxon>Agaricomycetes</taxon>
        <taxon>Agaricomycetidae</taxon>
        <taxon>Agaricales</taxon>
        <taxon>Pluteineae</taxon>
        <taxon>Amanitaceae</taxon>
        <taxon>Amanita</taxon>
    </lineage>
</organism>
<evidence type="ECO:0000313" key="3">
    <source>
        <dbReference type="EMBL" id="PFH48861.1"/>
    </source>
</evidence>
<evidence type="ECO:0000256" key="1">
    <source>
        <dbReference type="ARBA" id="ARBA00022664"/>
    </source>
</evidence>
<protein>
    <recommendedName>
        <fullName evidence="5">Zinc knuckle-domain-containing protein</fullName>
    </recommendedName>
</protein>
<dbReference type="InterPro" id="IPR039715">
    <property type="entry name" value="ZCCHC10"/>
</dbReference>
<feature type="compositionally biased region" description="Low complexity" evidence="2">
    <location>
        <begin position="141"/>
        <end position="169"/>
    </location>
</feature>
<dbReference type="GO" id="GO:0003676">
    <property type="term" value="F:nucleic acid binding"/>
    <property type="evidence" value="ECO:0007669"/>
    <property type="project" value="InterPro"/>
</dbReference>
<evidence type="ECO:0000256" key="2">
    <source>
        <dbReference type="SAM" id="MobiDB-lite"/>
    </source>
</evidence>
<dbReference type="OrthoDB" id="437973at2759"/>
<dbReference type="SUPFAM" id="SSF57756">
    <property type="entry name" value="Retrovirus zinc finger-like domains"/>
    <property type="match status" value="1"/>
</dbReference>
<reference evidence="3 4" key="1">
    <citation type="submission" date="2014-02" db="EMBL/GenBank/DDBJ databases">
        <title>Transposable element dynamics among asymbiotic and ectomycorrhizal Amanita fungi.</title>
        <authorList>
            <consortium name="DOE Joint Genome Institute"/>
            <person name="Hess J."/>
            <person name="Skrede I."/>
            <person name="Wolfe B."/>
            <person name="LaButti K."/>
            <person name="Ohm R.A."/>
            <person name="Grigoriev I.V."/>
            <person name="Pringle A."/>
        </authorList>
    </citation>
    <scope>NUCLEOTIDE SEQUENCE [LARGE SCALE GENOMIC DNA]</scope>
    <source>
        <strain evidence="3 4">SKay4041</strain>
    </source>
</reference>
<dbReference type="EMBL" id="KZ302048">
    <property type="protein sequence ID" value="PFH48861.1"/>
    <property type="molecule type" value="Genomic_DNA"/>
</dbReference>
<accession>A0A2A9NKM2</accession>
<feature type="compositionally biased region" description="Basic residues" evidence="2">
    <location>
        <begin position="172"/>
        <end position="187"/>
    </location>
</feature>
<dbReference type="GO" id="GO:0008270">
    <property type="term" value="F:zinc ion binding"/>
    <property type="evidence" value="ECO:0007669"/>
    <property type="project" value="InterPro"/>
</dbReference>
<evidence type="ECO:0000313" key="4">
    <source>
        <dbReference type="Proteomes" id="UP000242287"/>
    </source>
</evidence>
<keyword evidence="4" id="KW-1185">Reference proteome</keyword>
<feature type="compositionally biased region" description="Low complexity" evidence="2">
    <location>
        <begin position="122"/>
        <end position="131"/>
    </location>
</feature>
<gene>
    <name evidence="3" type="ORF">AMATHDRAFT_49199</name>
</gene>
<dbReference type="InterPro" id="IPR036875">
    <property type="entry name" value="Znf_CCHC_sf"/>
</dbReference>
<dbReference type="PANTHER" id="PTHR13491">
    <property type="entry name" value="ZCCHC10 PROTEIN"/>
    <property type="match status" value="1"/>
</dbReference>
<dbReference type="PANTHER" id="PTHR13491:SF0">
    <property type="entry name" value="ZINC FINGER CCHC DOMAIN-CONTAINING PROTEIN 10"/>
    <property type="match status" value="1"/>
</dbReference>
<evidence type="ECO:0008006" key="5">
    <source>
        <dbReference type="Google" id="ProtNLM"/>
    </source>
</evidence>
<keyword evidence="1" id="KW-0507">mRNA processing</keyword>
<dbReference type="GO" id="GO:0006397">
    <property type="term" value="P:mRNA processing"/>
    <property type="evidence" value="ECO:0007669"/>
    <property type="project" value="UniProtKB-KW"/>
</dbReference>